<comment type="pathway">
    <text evidence="4 6">Amino-acid degradation; L-kynurenine degradation; L-alanine and anthranilate from L-kynurenine: step 1/1.</text>
</comment>
<dbReference type="EC" id="3.7.1.3" evidence="4 5"/>
<feature type="modified residue" description="N6-(pyridoxal phosphate)lysine" evidence="4">
    <location>
        <position position="242"/>
    </location>
</feature>
<feature type="binding site" evidence="4">
    <location>
        <position position="219"/>
    </location>
    <ligand>
        <name>pyridoxal 5'-phosphate</name>
        <dbReference type="ChEBI" id="CHEBI:597326"/>
    </ligand>
</feature>
<reference evidence="7 8" key="1">
    <citation type="submission" date="2014-02" db="EMBL/GenBank/DDBJ databases">
        <title>Draft genome sequence of Lysinibacillus manganicus DSM 26584T.</title>
        <authorList>
            <person name="Zhang F."/>
            <person name="Wang G."/>
            <person name="Zhang L."/>
        </authorList>
    </citation>
    <scope>NUCLEOTIDE SEQUENCE [LARGE SCALE GENOMIC DNA]</scope>
    <source>
        <strain evidence="7 8">DSM 26584</strain>
    </source>
</reference>
<keyword evidence="2 4" id="KW-0378">Hydrolase</keyword>
<accession>A0A0A3I457</accession>
<gene>
    <name evidence="4" type="primary">kynU</name>
    <name evidence="7" type="ORF">CD29_05665</name>
</gene>
<dbReference type="GO" id="GO:0097053">
    <property type="term" value="P:L-kynurenine catabolic process"/>
    <property type="evidence" value="ECO:0007669"/>
    <property type="project" value="UniProtKB-UniRule"/>
</dbReference>
<dbReference type="Proteomes" id="UP000030416">
    <property type="component" value="Unassembled WGS sequence"/>
</dbReference>
<organism evidence="7 8">
    <name type="scientific">Ureibacillus manganicus DSM 26584</name>
    <dbReference type="NCBI Taxonomy" id="1384049"/>
    <lineage>
        <taxon>Bacteria</taxon>
        <taxon>Bacillati</taxon>
        <taxon>Bacillota</taxon>
        <taxon>Bacilli</taxon>
        <taxon>Bacillales</taxon>
        <taxon>Caryophanaceae</taxon>
        <taxon>Ureibacillus</taxon>
    </lineage>
</organism>
<dbReference type="Gene3D" id="3.90.1150.10">
    <property type="entry name" value="Aspartate Aminotransferase, domain 1"/>
    <property type="match status" value="1"/>
</dbReference>
<dbReference type="GO" id="GO:0009435">
    <property type="term" value="P:NAD+ biosynthetic process"/>
    <property type="evidence" value="ECO:0007669"/>
    <property type="project" value="UniProtKB-UniRule"/>
</dbReference>
<feature type="binding site" evidence="4">
    <location>
        <position position="108"/>
    </location>
    <ligand>
        <name>pyridoxal 5'-phosphate</name>
        <dbReference type="ChEBI" id="CHEBI:597326"/>
    </ligand>
</feature>
<comment type="subunit">
    <text evidence="4 6">Homodimer.</text>
</comment>
<comment type="catalytic activity">
    <reaction evidence="4 6">
        <text>L-kynurenine + H2O = anthranilate + L-alanine + H(+)</text>
        <dbReference type="Rhea" id="RHEA:16813"/>
        <dbReference type="ChEBI" id="CHEBI:15377"/>
        <dbReference type="ChEBI" id="CHEBI:15378"/>
        <dbReference type="ChEBI" id="CHEBI:16567"/>
        <dbReference type="ChEBI" id="CHEBI:57959"/>
        <dbReference type="ChEBI" id="CHEBI:57972"/>
        <dbReference type="EC" id="3.7.1.3"/>
    </reaction>
</comment>
<dbReference type="STRING" id="1384049.CD29_05665"/>
<dbReference type="OrthoDB" id="9812626at2"/>
<evidence type="ECO:0000256" key="4">
    <source>
        <dbReference type="HAMAP-Rule" id="MF_01970"/>
    </source>
</evidence>
<dbReference type="HAMAP" id="MF_01970">
    <property type="entry name" value="Kynureninase"/>
    <property type="match status" value="1"/>
</dbReference>
<keyword evidence="1 4" id="KW-0662">Pyridine nucleotide biosynthesis</keyword>
<dbReference type="PANTHER" id="PTHR14084:SF0">
    <property type="entry name" value="KYNURENINASE"/>
    <property type="match status" value="1"/>
</dbReference>
<feature type="binding site" evidence="4">
    <location>
        <position position="107"/>
    </location>
    <ligand>
        <name>pyridoxal 5'-phosphate</name>
        <dbReference type="ChEBI" id="CHEBI:597326"/>
    </ligand>
</feature>
<comment type="pathway">
    <text evidence="4 6">Cofactor biosynthesis; NAD(+) biosynthesis; quinolinate from L-kynurenine: step 2/3.</text>
</comment>
<feature type="binding site" evidence="4">
    <location>
        <position position="298"/>
    </location>
    <ligand>
        <name>pyridoxal 5'-phosphate</name>
        <dbReference type="ChEBI" id="CHEBI:597326"/>
    </ligand>
</feature>
<comment type="catalytic activity">
    <reaction evidence="6">
        <text>3-hydroxy-L-kynurenine + H2O = 3-hydroxyanthranilate + L-alanine + H(+)</text>
        <dbReference type="Rhea" id="RHEA:25143"/>
        <dbReference type="ChEBI" id="CHEBI:15377"/>
        <dbReference type="ChEBI" id="CHEBI:15378"/>
        <dbReference type="ChEBI" id="CHEBI:36559"/>
        <dbReference type="ChEBI" id="CHEBI:57972"/>
        <dbReference type="ChEBI" id="CHEBI:58125"/>
        <dbReference type="EC" id="3.7.1.3"/>
    </reaction>
</comment>
<dbReference type="InterPro" id="IPR015424">
    <property type="entry name" value="PyrdxlP-dep_Trfase"/>
</dbReference>
<dbReference type="InterPro" id="IPR015422">
    <property type="entry name" value="PyrdxlP-dep_Trfase_small"/>
</dbReference>
<protein>
    <recommendedName>
        <fullName evidence="4 5">Kynureninase</fullName>
        <ecNumber evidence="4 5">3.7.1.3</ecNumber>
    </recommendedName>
    <alternativeName>
        <fullName evidence="4">L-kynurenine hydrolase</fullName>
    </alternativeName>
</protein>
<evidence type="ECO:0000256" key="5">
    <source>
        <dbReference type="NCBIfam" id="TIGR01814"/>
    </source>
</evidence>
<dbReference type="NCBIfam" id="TIGR01814">
    <property type="entry name" value="kynureninase"/>
    <property type="match status" value="1"/>
</dbReference>
<comment type="cofactor">
    <cofactor evidence="4 6">
        <name>pyridoxal 5'-phosphate</name>
        <dbReference type="ChEBI" id="CHEBI:597326"/>
    </cofactor>
</comment>
<comment type="similarity">
    <text evidence="4 6">Belongs to the kynureninase family.</text>
</comment>
<proteinExistence type="inferred from homology"/>
<dbReference type="PANTHER" id="PTHR14084">
    <property type="entry name" value="KYNURENINASE"/>
    <property type="match status" value="1"/>
</dbReference>
<feature type="binding site" evidence="4">
    <location>
        <position position="241"/>
    </location>
    <ligand>
        <name>pyridoxal 5'-phosphate</name>
        <dbReference type="ChEBI" id="CHEBI:597326"/>
    </ligand>
</feature>
<dbReference type="InterPro" id="IPR015421">
    <property type="entry name" value="PyrdxlP-dep_Trfase_major"/>
</dbReference>
<dbReference type="UniPathway" id="UPA00334">
    <property type="reaction ID" value="UER00455"/>
</dbReference>
<dbReference type="GO" id="GO:0030429">
    <property type="term" value="F:kynureninase activity"/>
    <property type="evidence" value="ECO:0007669"/>
    <property type="project" value="UniProtKB-UniRule"/>
</dbReference>
<dbReference type="UniPathway" id="UPA00253">
    <property type="reaction ID" value="UER00329"/>
</dbReference>
<dbReference type="GO" id="GO:0030170">
    <property type="term" value="F:pyridoxal phosphate binding"/>
    <property type="evidence" value="ECO:0007669"/>
    <property type="project" value="UniProtKB-UniRule"/>
</dbReference>
<dbReference type="AlphaFoldDB" id="A0A0A3I457"/>
<name>A0A0A3I457_9BACL</name>
<dbReference type="EMBL" id="JPVN01000005">
    <property type="protein sequence ID" value="KGR79586.1"/>
    <property type="molecule type" value="Genomic_DNA"/>
</dbReference>
<dbReference type="Gene3D" id="3.40.640.10">
    <property type="entry name" value="Type I PLP-dependent aspartate aminotransferase-like (Major domain)"/>
    <property type="match status" value="1"/>
</dbReference>
<sequence>MVVLIVNVNQFARSFAEHLDSKDPLKKYKAEFYVKDNVYYLDGNSLGILSKRSEQTVLTILNSWKEYGIDGWTKGEYPWFYFSEKLAEKSAPLVGAKPEEVILTGSTTSNLHQLLATFYKPQNIRTKILADELNFPSDLYAIKSQIALRGLKTEDHLVLVKSKDGHTLLEDEIIEGMKEDVAVVILPSVLYRSGQVLDMKKLTDAAHERGIIIGFDLCHSIGAIPHALHETGVDFAFWCNYKHLNGGPGAVGGLFVHEKHLGKIPGLLGWFGSEKSKQFNLETEMTPSTTAGAYQLGTPHILSLAPLFGSLELFNEVGIDAIREKSLKLTGYMMNLIDHKLRGFDFTFGNPIGESSRGGHIYLVHEEAARICKALKKERVIPDFRMPNGIRLAPVALYSSFTDVWETVQILYSIMEKQTYKLFDNQRDVIA</sequence>
<dbReference type="GO" id="GO:0005737">
    <property type="term" value="C:cytoplasm"/>
    <property type="evidence" value="ECO:0007669"/>
    <property type="project" value="UniProtKB-UniRule"/>
</dbReference>
<dbReference type="PIRSF" id="PIRSF038800">
    <property type="entry name" value="KYNU"/>
    <property type="match status" value="1"/>
</dbReference>
<comment type="caution">
    <text evidence="7">The sequence shown here is derived from an EMBL/GenBank/DDBJ whole genome shotgun (WGS) entry which is preliminary data.</text>
</comment>
<evidence type="ECO:0000256" key="6">
    <source>
        <dbReference type="PIRNR" id="PIRNR038800"/>
    </source>
</evidence>
<keyword evidence="3 4" id="KW-0663">Pyridoxal phosphate</keyword>
<dbReference type="Pfam" id="PF22580">
    <property type="entry name" value="KYNU_C"/>
    <property type="match status" value="1"/>
</dbReference>
<dbReference type="InterPro" id="IPR010111">
    <property type="entry name" value="Kynureninase"/>
</dbReference>
<dbReference type="SUPFAM" id="SSF53383">
    <property type="entry name" value="PLP-dependent transferases"/>
    <property type="match status" value="1"/>
</dbReference>
<evidence type="ECO:0000256" key="1">
    <source>
        <dbReference type="ARBA" id="ARBA00022642"/>
    </source>
</evidence>
<dbReference type="GO" id="GO:0019805">
    <property type="term" value="P:quinolinate biosynthetic process"/>
    <property type="evidence" value="ECO:0007669"/>
    <property type="project" value="UniProtKB-UniRule"/>
</dbReference>
<comment type="function">
    <text evidence="4 6">Catalyzes the cleavage of L-kynurenine (L-Kyn) and L-3-hydroxykynurenine (L-3OHKyn) into anthranilic acid (AA) and 3-hydroxyanthranilic acid (3-OHAA), respectively.</text>
</comment>
<keyword evidence="8" id="KW-1185">Reference proteome</keyword>
<evidence type="ECO:0000313" key="7">
    <source>
        <dbReference type="EMBL" id="KGR79586.1"/>
    </source>
</evidence>
<feature type="binding site" evidence="4">
    <location>
        <position position="216"/>
    </location>
    <ligand>
        <name>pyridoxal 5'-phosphate</name>
        <dbReference type="ChEBI" id="CHEBI:597326"/>
    </ligand>
</feature>
<dbReference type="GO" id="GO:0019441">
    <property type="term" value="P:L-tryptophan catabolic process to kynurenine"/>
    <property type="evidence" value="ECO:0007669"/>
    <property type="project" value="TreeGrafter"/>
</dbReference>
<comment type="caution">
    <text evidence="4">Lacks conserved residue(s) required for the propagation of feature annotation.</text>
</comment>
<evidence type="ECO:0000256" key="3">
    <source>
        <dbReference type="ARBA" id="ARBA00022898"/>
    </source>
</evidence>
<dbReference type="eggNOG" id="COG3844">
    <property type="taxonomic scope" value="Bacteria"/>
</dbReference>
<dbReference type="GO" id="GO:0043420">
    <property type="term" value="P:anthranilate metabolic process"/>
    <property type="evidence" value="ECO:0007669"/>
    <property type="project" value="TreeGrafter"/>
</dbReference>
<feature type="binding site" evidence="4">
    <location>
        <position position="270"/>
    </location>
    <ligand>
        <name>pyridoxal 5'-phosphate</name>
        <dbReference type="ChEBI" id="CHEBI:597326"/>
    </ligand>
</feature>
<feature type="binding site" evidence="4">
    <location>
        <begin position="135"/>
        <end position="138"/>
    </location>
    <ligand>
        <name>pyridoxal 5'-phosphate</name>
        <dbReference type="ChEBI" id="CHEBI:597326"/>
    </ligand>
</feature>
<evidence type="ECO:0000313" key="8">
    <source>
        <dbReference type="Proteomes" id="UP000030416"/>
    </source>
</evidence>
<evidence type="ECO:0000256" key="2">
    <source>
        <dbReference type="ARBA" id="ARBA00022801"/>
    </source>
</evidence>